<evidence type="ECO:0000256" key="4">
    <source>
        <dbReference type="ARBA" id="ARBA00023239"/>
    </source>
</evidence>
<evidence type="ECO:0000313" key="7">
    <source>
        <dbReference type="EMBL" id="RRT60945.1"/>
    </source>
</evidence>
<gene>
    <name evidence="7" type="ORF">B296_00022450</name>
</gene>
<dbReference type="SUPFAM" id="SSF53850">
    <property type="entry name" value="Periplasmic binding protein-like II"/>
    <property type="match status" value="1"/>
</dbReference>
<comment type="caution">
    <text evidence="7">The sequence shown here is derived from an EMBL/GenBank/DDBJ whole genome shotgun (WGS) entry which is preliminary data.</text>
</comment>
<sequence>MALTVHHYVDAGRPAAAAAVAIVSVFSRKRGSSPRSIVVRASDNFKQNKQQHEQQIRQGRSQDVRTACLSSPLRTGDEVASRLGHEIALANLERLFRRMAAGGDRPAANGGSSDPPVRVAYQGSRGSYCQEATARAFPSSSACEVFPCVHMEAAFAVLEDRSAYRAMVPAENSLDGPIDRNLDLLLRHPGIRILAELVLPVNHCLLSLPGAPRSSLRRVISHPQALSHCRRNLEALDLEVDEVWCAADAARFVAENGVTDTAVIGSQMAAREFGLQILVSNFQDHHQGGNFNRFLQLGLSASQTQGFAGGGAARKTTVAFSLEGGASDLFRAMWIFESRGVRVTRIDHRPNRAKPLRVVDRGIDGPGKPTYLDYVFVLDVEGSAVDPGVEAALARLEEIAAFARVLGSYTSTCHSH</sequence>
<dbReference type="InterPro" id="IPR001086">
    <property type="entry name" value="Preph_deHydtase"/>
</dbReference>
<reference evidence="7 8" key="1">
    <citation type="journal article" date="2014" name="Agronomy (Basel)">
        <title>A Draft Genome Sequence for Ensete ventricosum, the Drought-Tolerant Tree Against Hunger.</title>
        <authorList>
            <person name="Harrison J."/>
            <person name="Moore K.A."/>
            <person name="Paszkiewicz K."/>
            <person name="Jones T."/>
            <person name="Grant M."/>
            <person name="Ambacheew D."/>
            <person name="Muzemil S."/>
            <person name="Studholme D.J."/>
        </authorList>
    </citation>
    <scope>NUCLEOTIDE SEQUENCE [LARGE SCALE GENOMIC DNA]</scope>
</reference>
<evidence type="ECO:0000313" key="8">
    <source>
        <dbReference type="Proteomes" id="UP000287651"/>
    </source>
</evidence>
<dbReference type="AlphaFoldDB" id="A0A426ZAC8"/>
<dbReference type="Proteomes" id="UP000287651">
    <property type="component" value="Unassembled WGS sequence"/>
</dbReference>
<protein>
    <recommendedName>
        <fullName evidence="6">Prephenate dehydratase domain-containing protein</fullName>
    </recommendedName>
</protein>
<dbReference type="GO" id="GO:0009507">
    <property type="term" value="C:chloroplast"/>
    <property type="evidence" value="ECO:0007669"/>
    <property type="project" value="TreeGrafter"/>
</dbReference>
<dbReference type="CDD" id="cd13631">
    <property type="entry name" value="PBP2_Ct-PDT_like"/>
    <property type="match status" value="1"/>
</dbReference>
<dbReference type="PROSITE" id="PS51171">
    <property type="entry name" value="PREPHENATE_DEHYDR_3"/>
    <property type="match status" value="1"/>
</dbReference>
<dbReference type="Gene3D" id="3.40.190.10">
    <property type="entry name" value="Periplasmic binding protein-like II"/>
    <property type="match status" value="2"/>
</dbReference>
<dbReference type="PANTHER" id="PTHR21022:SF26">
    <property type="entry name" value="AROGENATE DEHYDRATASE_PREPHENATE DEHYDRATASE 2, CHLOROPLASTIC-LIKE"/>
    <property type="match status" value="1"/>
</dbReference>
<comment type="pathway">
    <text evidence="5">Amino-acid biosynthesis.</text>
</comment>
<evidence type="ECO:0000259" key="6">
    <source>
        <dbReference type="PROSITE" id="PS51171"/>
    </source>
</evidence>
<organism evidence="7 8">
    <name type="scientific">Ensete ventricosum</name>
    <name type="common">Abyssinian banana</name>
    <name type="synonym">Musa ensete</name>
    <dbReference type="NCBI Taxonomy" id="4639"/>
    <lineage>
        <taxon>Eukaryota</taxon>
        <taxon>Viridiplantae</taxon>
        <taxon>Streptophyta</taxon>
        <taxon>Embryophyta</taxon>
        <taxon>Tracheophyta</taxon>
        <taxon>Spermatophyta</taxon>
        <taxon>Magnoliopsida</taxon>
        <taxon>Liliopsida</taxon>
        <taxon>Zingiberales</taxon>
        <taxon>Musaceae</taxon>
        <taxon>Ensete</taxon>
    </lineage>
</organism>
<dbReference type="GO" id="GO:0004664">
    <property type="term" value="F:prephenate dehydratase activity"/>
    <property type="evidence" value="ECO:0007669"/>
    <property type="project" value="InterPro"/>
</dbReference>
<dbReference type="InterPro" id="IPR045865">
    <property type="entry name" value="ACT-like_dom_sf"/>
</dbReference>
<keyword evidence="3" id="KW-0584">Phenylalanine biosynthesis</keyword>
<dbReference type="SUPFAM" id="SSF55021">
    <property type="entry name" value="ACT-like"/>
    <property type="match status" value="1"/>
</dbReference>
<name>A0A426ZAC8_ENSVE</name>
<evidence type="ECO:0000256" key="5">
    <source>
        <dbReference type="ARBA" id="ARBA00029440"/>
    </source>
</evidence>
<dbReference type="GO" id="GO:0009094">
    <property type="term" value="P:L-phenylalanine biosynthetic process"/>
    <property type="evidence" value="ECO:0007669"/>
    <property type="project" value="UniProtKB-KW"/>
</dbReference>
<dbReference type="Pfam" id="PF00800">
    <property type="entry name" value="PDT"/>
    <property type="match status" value="1"/>
</dbReference>
<proteinExistence type="predicted"/>
<dbReference type="GO" id="GO:0047769">
    <property type="term" value="F:arogenate dehydratase activity"/>
    <property type="evidence" value="ECO:0007669"/>
    <property type="project" value="TreeGrafter"/>
</dbReference>
<keyword evidence="1" id="KW-0028">Amino-acid biosynthesis</keyword>
<dbReference type="CDD" id="cd04905">
    <property type="entry name" value="ACT_CM-PDT"/>
    <property type="match status" value="1"/>
</dbReference>
<accession>A0A426ZAC8</accession>
<keyword evidence="2" id="KW-0057">Aromatic amino acid biosynthesis</keyword>
<dbReference type="EMBL" id="AMZH03007591">
    <property type="protein sequence ID" value="RRT60945.1"/>
    <property type="molecule type" value="Genomic_DNA"/>
</dbReference>
<evidence type="ECO:0000256" key="1">
    <source>
        <dbReference type="ARBA" id="ARBA00022605"/>
    </source>
</evidence>
<evidence type="ECO:0000256" key="3">
    <source>
        <dbReference type="ARBA" id="ARBA00023222"/>
    </source>
</evidence>
<dbReference type="Gene3D" id="3.30.70.260">
    <property type="match status" value="1"/>
</dbReference>
<dbReference type="PANTHER" id="PTHR21022">
    <property type="entry name" value="PREPHENATE DEHYDRATASE P PROTEIN"/>
    <property type="match status" value="1"/>
</dbReference>
<feature type="domain" description="Prephenate dehydratase" evidence="6">
    <location>
        <begin position="118"/>
        <end position="299"/>
    </location>
</feature>
<keyword evidence="4" id="KW-0456">Lyase</keyword>
<evidence type="ECO:0000256" key="2">
    <source>
        <dbReference type="ARBA" id="ARBA00023141"/>
    </source>
</evidence>